<evidence type="ECO:0000313" key="2">
    <source>
        <dbReference type="EMBL" id="GIM89823.1"/>
    </source>
</evidence>
<protein>
    <recommendedName>
        <fullName evidence="4">DUF3558 domain-containing protein</fullName>
    </recommendedName>
</protein>
<proteinExistence type="predicted"/>
<reference evidence="2 3" key="1">
    <citation type="submission" date="2021-03" db="EMBL/GenBank/DDBJ databases">
        <title>Whole genome shotgun sequence of Actinoplanes toevensis NBRC 105298.</title>
        <authorList>
            <person name="Komaki H."/>
            <person name="Tamura T."/>
        </authorList>
    </citation>
    <scope>NUCLEOTIDE SEQUENCE [LARGE SCALE GENOMIC DNA]</scope>
    <source>
        <strain evidence="2 3">NBRC 105298</strain>
    </source>
</reference>
<keyword evidence="3" id="KW-1185">Reference proteome</keyword>
<sequence>MGHDRSPRRRTLRDTALSLTALAVLSQAVAACSNNPLTSPGRSSATTIASQPSASTAAARTYKAIPDACDVLDQALLTATLGPDGGDLGTPRSDNNSLAEIARCQHTYGAPGARSLGAIEVMTVKTGGAQAYYDGIRGAQQKTDTLTEIPGLGQGAYRFTDTQTGPHIVVNDANLYLTISISGQNATAPETVSVADVLAKLAQHAMIALLV</sequence>
<dbReference type="RefSeq" id="WP_213005784.1">
    <property type="nucleotide sequence ID" value="NZ_BOQN01000020.1"/>
</dbReference>
<organism evidence="2 3">
    <name type="scientific">Paractinoplanes toevensis</name>
    <dbReference type="NCBI Taxonomy" id="571911"/>
    <lineage>
        <taxon>Bacteria</taxon>
        <taxon>Bacillati</taxon>
        <taxon>Actinomycetota</taxon>
        <taxon>Actinomycetes</taxon>
        <taxon>Micromonosporales</taxon>
        <taxon>Micromonosporaceae</taxon>
        <taxon>Paractinoplanes</taxon>
    </lineage>
</organism>
<evidence type="ECO:0000256" key="1">
    <source>
        <dbReference type="SAM" id="SignalP"/>
    </source>
</evidence>
<evidence type="ECO:0000313" key="3">
    <source>
        <dbReference type="Proteomes" id="UP000677082"/>
    </source>
</evidence>
<dbReference type="AlphaFoldDB" id="A0A919W488"/>
<gene>
    <name evidence="2" type="ORF">Ato02nite_016160</name>
</gene>
<accession>A0A919W488</accession>
<evidence type="ECO:0008006" key="4">
    <source>
        <dbReference type="Google" id="ProtNLM"/>
    </source>
</evidence>
<name>A0A919W488_9ACTN</name>
<dbReference type="PROSITE" id="PS51257">
    <property type="entry name" value="PROKAR_LIPOPROTEIN"/>
    <property type="match status" value="1"/>
</dbReference>
<feature type="signal peptide" evidence="1">
    <location>
        <begin position="1"/>
        <end position="30"/>
    </location>
</feature>
<comment type="caution">
    <text evidence="2">The sequence shown here is derived from an EMBL/GenBank/DDBJ whole genome shotgun (WGS) entry which is preliminary data.</text>
</comment>
<feature type="chain" id="PRO_5038127226" description="DUF3558 domain-containing protein" evidence="1">
    <location>
        <begin position="31"/>
        <end position="211"/>
    </location>
</feature>
<keyword evidence="1" id="KW-0732">Signal</keyword>
<dbReference type="EMBL" id="BOQN01000020">
    <property type="protein sequence ID" value="GIM89823.1"/>
    <property type="molecule type" value="Genomic_DNA"/>
</dbReference>
<dbReference type="Proteomes" id="UP000677082">
    <property type="component" value="Unassembled WGS sequence"/>
</dbReference>